<dbReference type="CDD" id="cd06533">
    <property type="entry name" value="Glyco_transf_WecG_TagA"/>
    <property type="match status" value="1"/>
</dbReference>
<evidence type="ECO:0000256" key="2">
    <source>
        <dbReference type="ARBA" id="ARBA00022679"/>
    </source>
</evidence>
<gene>
    <name evidence="4" type="ORF">L2A60_16230</name>
</gene>
<dbReference type="EMBL" id="JAKGBZ010000043">
    <property type="protein sequence ID" value="MCF3948223.1"/>
    <property type="molecule type" value="Genomic_DNA"/>
</dbReference>
<keyword evidence="1" id="KW-0328">Glycosyltransferase</keyword>
<evidence type="ECO:0000256" key="1">
    <source>
        <dbReference type="ARBA" id="ARBA00022676"/>
    </source>
</evidence>
<proteinExistence type="predicted"/>
<sequence length="245" mass="27567">MNFAPFGVVFDRMTPAETLAWVLDRDPAAPFDYLVTPNVDHLGRLRARPELMGCYRAASLRLLDSRVLWWLMRFCRLDPPPVVTGADLVASLLPALDTRGARVTLIGLEPGHAAMLITRFPGIVFKHHAPARKFEHDPVAFARARDFVRDHPADCVFLAVGSPRQEMLAHAVKVARQASGLGLCVGAAPLFVIGVLRRAPHRMREAGLEWLWRFAQEPRRLARRYLIDGPRVVVRVIAEGLRHRR</sequence>
<keyword evidence="3" id="KW-0812">Transmembrane</keyword>
<keyword evidence="2" id="KW-0808">Transferase</keyword>
<reference evidence="4 5" key="1">
    <citation type="submission" date="2022-01" db="EMBL/GenBank/DDBJ databases">
        <authorList>
            <person name="Won M."/>
            <person name="Kim S.-J."/>
            <person name="Kwon S.-W."/>
        </authorList>
    </citation>
    <scope>NUCLEOTIDE SEQUENCE [LARGE SCALE GENOMIC DNA]</scope>
    <source>
        <strain evidence="4 5">KCTC 23505</strain>
    </source>
</reference>
<protein>
    <submittedName>
        <fullName evidence="4">WecB/TagA/CpsF family glycosyltransferase</fullName>
    </submittedName>
</protein>
<keyword evidence="5" id="KW-1185">Reference proteome</keyword>
<dbReference type="RefSeq" id="WP_235705507.1">
    <property type="nucleotide sequence ID" value="NZ_JAKGBZ010000043.1"/>
</dbReference>
<dbReference type="InterPro" id="IPR004629">
    <property type="entry name" value="WecG_TagA_CpsF"/>
</dbReference>
<organism evidence="4 5">
    <name type="scientific">Acidiphilium iwatense</name>
    <dbReference type="NCBI Taxonomy" id="768198"/>
    <lineage>
        <taxon>Bacteria</taxon>
        <taxon>Pseudomonadati</taxon>
        <taxon>Pseudomonadota</taxon>
        <taxon>Alphaproteobacteria</taxon>
        <taxon>Acetobacterales</taxon>
        <taxon>Acidocellaceae</taxon>
        <taxon>Acidiphilium</taxon>
    </lineage>
</organism>
<evidence type="ECO:0000313" key="4">
    <source>
        <dbReference type="EMBL" id="MCF3948223.1"/>
    </source>
</evidence>
<dbReference type="PANTHER" id="PTHR34136:SF1">
    <property type="entry name" value="UDP-N-ACETYL-D-MANNOSAMINURONIC ACID TRANSFERASE"/>
    <property type="match status" value="1"/>
</dbReference>
<evidence type="ECO:0000313" key="5">
    <source>
        <dbReference type="Proteomes" id="UP001521209"/>
    </source>
</evidence>
<feature type="transmembrane region" description="Helical" evidence="3">
    <location>
        <begin position="178"/>
        <end position="196"/>
    </location>
</feature>
<comment type="caution">
    <text evidence="4">The sequence shown here is derived from an EMBL/GenBank/DDBJ whole genome shotgun (WGS) entry which is preliminary data.</text>
</comment>
<dbReference type="PANTHER" id="PTHR34136">
    <property type="match status" value="1"/>
</dbReference>
<evidence type="ECO:0000256" key="3">
    <source>
        <dbReference type="SAM" id="Phobius"/>
    </source>
</evidence>
<name>A0ABS9DZU5_9PROT</name>
<accession>A0ABS9DZU5</accession>
<dbReference type="Proteomes" id="UP001521209">
    <property type="component" value="Unassembled WGS sequence"/>
</dbReference>
<dbReference type="Pfam" id="PF03808">
    <property type="entry name" value="Glyco_tran_WecG"/>
    <property type="match status" value="1"/>
</dbReference>
<keyword evidence="3" id="KW-1133">Transmembrane helix</keyword>
<keyword evidence="3" id="KW-0472">Membrane</keyword>